<dbReference type="EMBL" id="JBHMBS010000043">
    <property type="protein sequence ID" value="MFB9681987.1"/>
    <property type="molecule type" value="Genomic_DNA"/>
</dbReference>
<evidence type="ECO:0000313" key="3">
    <source>
        <dbReference type="Proteomes" id="UP001589610"/>
    </source>
</evidence>
<dbReference type="Proteomes" id="UP001589610">
    <property type="component" value="Unassembled WGS sequence"/>
</dbReference>
<organism evidence="2 3">
    <name type="scientific">Streptosporangium vulgare</name>
    <dbReference type="NCBI Taxonomy" id="46190"/>
    <lineage>
        <taxon>Bacteria</taxon>
        <taxon>Bacillati</taxon>
        <taxon>Actinomycetota</taxon>
        <taxon>Actinomycetes</taxon>
        <taxon>Streptosporangiales</taxon>
        <taxon>Streptosporangiaceae</taxon>
        <taxon>Streptosporangium</taxon>
    </lineage>
</organism>
<sequence length="72" mass="7693">MRKPLNFRLITSCVAFIVLLALTLGAGISQAWPLFLAGLALTAVAAACALVTGEWLATLRRGRSPRSGARRR</sequence>
<accession>A0ABV5TSA0</accession>
<reference evidence="2 3" key="1">
    <citation type="submission" date="2024-09" db="EMBL/GenBank/DDBJ databases">
        <authorList>
            <person name="Sun Q."/>
            <person name="Mori K."/>
        </authorList>
    </citation>
    <scope>NUCLEOTIDE SEQUENCE [LARGE SCALE GENOMIC DNA]</scope>
    <source>
        <strain evidence="2 3">JCM 3028</strain>
    </source>
</reference>
<dbReference type="RefSeq" id="WP_386163489.1">
    <property type="nucleotide sequence ID" value="NZ_JBHMBS010000043.1"/>
</dbReference>
<gene>
    <name evidence="2" type="ORF">ACFFRH_41500</name>
</gene>
<evidence type="ECO:0000256" key="1">
    <source>
        <dbReference type="SAM" id="Phobius"/>
    </source>
</evidence>
<keyword evidence="1" id="KW-0812">Transmembrane</keyword>
<keyword evidence="1" id="KW-0472">Membrane</keyword>
<keyword evidence="3" id="KW-1185">Reference proteome</keyword>
<protein>
    <submittedName>
        <fullName evidence="2">Uncharacterized protein</fullName>
    </submittedName>
</protein>
<keyword evidence="1" id="KW-1133">Transmembrane helix</keyword>
<proteinExistence type="predicted"/>
<feature type="transmembrane region" description="Helical" evidence="1">
    <location>
        <begin position="35"/>
        <end position="57"/>
    </location>
</feature>
<evidence type="ECO:0000313" key="2">
    <source>
        <dbReference type="EMBL" id="MFB9681987.1"/>
    </source>
</evidence>
<name>A0ABV5TSA0_9ACTN</name>
<comment type="caution">
    <text evidence="2">The sequence shown here is derived from an EMBL/GenBank/DDBJ whole genome shotgun (WGS) entry which is preliminary data.</text>
</comment>